<feature type="transmembrane region" description="Helical" evidence="2">
    <location>
        <begin position="125"/>
        <end position="147"/>
    </location>
</feature>
<feature type="region of interest" description="Disordered" evidence="1">
    <location>
        <begin position="377"/>
        <end position="416"/>
    </location>
</feature>
<keyword evidence="6" id="KW-1185">Reference proteome</keyword>
<dbReference type="EMBL" id="JARKIK010000039">
    <property type="protein sequence ID" value="KAK8738544.1"/>
    <property type="molecule type" value="Genomic_DNA"/>
</dbReference>
<dbReference type="AlphaFoldDB" id="A0AAW0XFQ1"/>
<dbReference type="Proteomes" id="UP001445076">
    <property type="component" value="Unassembled WGS sequence"/>
</dbReference>
<evidence type="ECO:0000256" key="2">
    <source>
        <dbReference type="SAM" id="Phobius"/>
    </source>
</evidence>
<feature type="domain" description="VWFC" evidence="4">
    <location>
        <begin position="46"/>
        <end position="105"/>
    </location>
</feature>
<feature type="signal peptide" evidence="3">
    <location>
        <begin position="1"/>
        <end position="19"/>
    </location>
</feature>
<feature type="chain" id="PRO_5044717440" description="VWFC domain-containing protein" evidence="3">
    <location>
        <begin position="20"/>
        <end position="461"/>
    </location>
</feature>
<keyword evidence="2" id="KW-0812">Transmembrane</keyword>
<keyword evidence="2" id="KW-0472">Membrane</keyword>
<dbReference type="PANTHER" id="PTHR15256">
    <property type="entry name" value="INTEGRAL MEMBRANE PROTEIN DGCR2/IDD"/>
    <property type="match status" value="1"/>
</dbReference>
<feature type="region of interest" description="Disordered" evidence="1">
    <location>
        <begin position="434"/>
        <end position="461"/>
    </location>
</feature>
<name>A0AAW0XFQ1_CHEQU</name>
<dbReference type="PANTHER" id="PTHR15256:SF6">
    <property type="entry name" value="INTEGRAL MEMBRANE PROTEIN DGCR2_IDD"/>
    <property type="match status" value="1"/>
</dbReference>
<feature type="compositionally biased region" description="Low complexity" evidence="1">
    <location>
        <begin position="445"/>
        <end position="461"/>
    </location>
</feature>
<dbReference type="InterPro" id="IPR042378">
    <property type="entry name" value="IDD"/>
</dbReference>
<evidence type="ECO:0000313" key="5">
    <source>
        <dbReference type="EMBL" id="KAK8738544.1"/>
    </source>
</evidence>
<evidence type="ECO:0000313" key="6">
    <source>
        <dbReference type="Proteomes" id="UP001445076"/>
    </source>
</evidence>
<evidence type="ECO:0000256" key="1">
    <source>
        <dbReference type="SAM" id="MobiDB-lite"/>
    </source>
</evidence>
<organism evidence="5 6">
    <name type="scientific">Cherax quadricarinatus</name>
    <name type="common">Australian red claw crayfish</name>
    <dbReference type="NCBI Taxonomy" id="27406"/>
    <lineage>
        <taxon>Eukaryota</taxon>
        <taxon>Metazoa</taxon>
        <taxon>Ecdysozoa</taxon>
        <taxon>Arthropoda</taxon>
        <taxon>Crustacea</taxon>
        <taxon>Multicrustacea</taxon>
        <taxon>Malacostraca</taxon>
        <taxon>Eumalacostraca</taxon>
        <taxon>Eucarida</taxon>
        <taxon>Decapoda</taxon>
        <taxon>Pleocyemata</taxon>
        <taxon>Astacidea</taxon>
        <taxon>Parastacoidea</taxon>
        <taxon>Parastacidae</taxon>
        <taxon>Cherax</taxon>
    </lineage>
</organism>
<evidence type="ECO:0000259" key="4">
    <source>
        <dbReference type="SMART" id="SM00214"/>
    </source>
</evidence>
<dbReference type="SUPFAM" id="SSF57603">
    <property type="entry name" value="FnI-like domain"/>
    <property type="match status" value="1"/>
</dbReference>
<protein>
    <recommendedName>
        <fullName evidence="4">VWFC domain-containing protein</fullName>
    </recommendedName>
</protein>
<reference evidence="5" key="2">
    <citation type="submission" date="2024-01" db="EMBL/GenBank/DDBJ databases">
        <authorList>
            <person name="He J."/>
            <person name="Wang M."/>
            <person name="Zheng J."/>
            <person name="Liu Z."/>
        </authorList>
    </citation>
    <scope>NUCLEOTIDE SEQUENCE</scope>
    <source>
        <strain evidence="5">ZL_2023a</strain>
        <tissue evidence="5">Muscle</tissue>
    </source>
</reference>
<dbReference type="EMBL" id="JARKIK010000039">
    <property type="protein sequence ID" value="KAK8738543.1"/>
    <property type="molecule type" value="Genomic_DNA"/>
</dbReference>
<keyword evidence="2" id="KW-1133">Transmembrane helix</keyword>
<dbReference type="GO" id="GO:0016020">
    <property type="term" value="C:membrane"/>
    <property type="evidence" value="ECO:0007669"/>
    <property type="project" value="TreeGrafter"/>
</dbReference>
<sequence>MLNILLLYFVVQGADIVHCLLTPKEEDNQWNIPGIAYPGAVSSWECIALDGERIPNGETYVPGPDYCTVCKCDEGKPRVCQAVLCQPPQDCKSFRLGRTCCDFICLDNMLPHLPGGGGNNPSTDLGLRMVASAVTAILSLALLLFLIHRLRQRRIRAQQQYYEDQLDSPSGPNPDSCHNNACCHNAAYCNGNDHVDLFLDGHTPPYSLWKPPSFYFSHEDAPPPYSEVVGSSYRLPEASNSLPSLGPLMVQLGPPPGESSDNNGGALALIGAIGGSFRRPCSSSHAPHNVASEGAKGGQITLRSDEVYEDADGIPDDLPPPYYPPVQPLNDLNRGTEVRVVGETLPTCNNARGSVTAASQECACGAEDPSCSLCAPPAPTTSRNEETMHQQPSTPPRRLRSREHRSSLVQREGERTSTLEEFQLCLAMDISDSSISSDVPTRTFSSSSEDSTSMDTTSEMR</sequence>
<gene>
    <name evidence="5" type="ORF">OTU49_003927</name>
</gene>
<dbReference type="InterPro" id="IPR001007">
    <property type="entry name" value="VWF_dom"/>
</dbReference>
<keyword evidence="3" id="KW-0732">Signal</keyword>
<dbReference type="SMART" id="SM00214">
    <property type="entry name" value="VWC"/>
    <property type="match status" value="1"/>
</dbReference>
<evidence type="ECO:0000256" key="3">
    <source>
        <dbReference type="SAM" id="SignalP"/>
    </source>
</evidence>
<comment type="caution">
    <text evidence="5">The sequence shown here is derived from an EMBL/GenBank/DDBJ whole genome shotgun (WGS) entry which is preliminary data.</text>
</comment>
<reference evidence="5 6" key="1">
    <citation type="journal article" date="2024" name="BMC Genomics">
        <title>Genome assembly of redclaw crayfish (Cherax quadricarinatus) provides insights into its immune adaptation and hypoxia tolerance.</title>
        <authorList>
            <person name="Liu Z."/>
            <person name="Zheng J."/>
            <person name="Li H."/>
            <person name="Fang K."/>
            <person name="Wang S."/>
            <person name="He J."/>
            <person name="Zhou D."/>
            <person name="Weng S."/>
            <person name="Chi M."/>
            <person name="Gu Z."/>
            <person name="He J."/>
            <person name="Li F."/>
            <person name="Wang M."/>
        </authorList>
    </citation>
    <scope>NUCLEOTIDE SEQUENCE [LARGE SCALE GENOMIC DNA]</scope>
    <source>
        <strain evidence="5">ZL_2023a</strain>
    </source>
</reference>
<proteinExistence type="predicted"/>
<accession>A0AAW0XFQ1</accession>
<dbReference type="EMBL" id="JARKIK010000039">
    <property type="protein sequence ID" value="KAK8738542.1"/>
    <property type="molecule type" value="Genomic_DNA"/>
</dbReference>